<keyword evidence="2" id="KW-1185">Reference proteome</keyword>
<comment type="caution">
    <text evidence="1">The sequence shown here is derived from an EMBL/GenBank/DDBJ whole genome shotgun (WGS) entry which is preliminary data.</text>
</comment>
<reference evidence="1 2" key="1">
    <citation type="submission" date="2019-09" db="EMBL/GenBank/DDBJ databases">
        <title>Nocardioides panacisoli sp. nov., isolated from the soil of a ginseng field.</title>
        <authorList>
            <person name="Cho C."/>
        </authorList>
    </citation>
    <scope>NUCLEOTIDE SEQUENCE [LARGE SCALE GENOMIC DNA]</scope>
    <source>
        <strain evidence="1 2">BN140041</strain>
    </source>
</reference>
<dbReference type="InterPro" id="IPR019587">
    <property type="entry name" value="Polyketide_cyclase/dehydratase"/>
</dbReference>
<dbReference type="Pfam" id="PF10604">
    <property type="entry name" value="Polyketide_cyc2"/>
    <property type="match status" value="1"/>
</dbReference>
<sequence>MTVTEAKTLEATIDMAATPEEIWALVSDLPRMAAWSPQVVKTIQRGPGGLGTKTLNINRSGWKVWPTRSKVIRFEPPRELAFRVKDNFTVWSYTLEPLAAGGTRVVVRREAPDGLAPMSAKLQGVVMGGLDRFDEEILAGMNKTLERLKAEVES</sequence>
<dbReference type="AlphaFoldDB" id="A0A5B1M1F5"/>
<name>A0A5B1M1F5_9ACTN</name>
<proteinExistence type="predicted"/>
<dbReference type="RefSeq" id="WP_149750784.1">
    <property type="nucleotide sequence ID" value="NZ_VUJW01000006.1"/>
</dbReference>
<dbReference type="Proteomes" id="UP000324351">
    <property type="component" value="Unassembled WGS sequence"/>
</dbReference>
<gene>
    <name evidence="1" type="ORF">F0U47_12335</name>
</gene>
<dbReference type="Gene3D" id="3.30.530.20">
    <property type="match status" value="1"/>
</dbReference>
<dbReference type="SUPFAM" id="SSF55961">
    <property type="entry name" value="Bet v1-like"/>
    <property type="match status" value="1"/>
</dbReference>
<evidence type="ECO:0000313" key="2">
    <source>
        <dbReference type="Proteomes" id="UP000324351"/>
    </source>
</evidence>
<organism evidence="1 2">
    <name type="scientific">Nocardioides antri</name>
    <dbReference type="NCBI Taxonomy" id="2607659"/>
    <lineage>
        <taxon>Bacteria</taxon>
        <taxon>Bacillati</taxon>
        <taxon>Actinomycetota</taxon>
        <taxon>Actinomycetes</taxon>
        <taxon>Propionibacteriales</taxon>
        <taxon>Nocardioidaceae</taxon>
        <taxon>Nocardioides</taxon>
    </lineage>
</organism>
<dbReference type="CDD" id="cd07812">
    <property type="entry name" value="SRPBCC"/>
    <property type="match status" value="1"/>
</dbReference>
<dbReference type="EMBL" id="VUJW01000006">
    <property type="protein sequence ID" value="KAA1426753.1"/>
    <property type="molecule type" value="Genomic_DNA"/>
</dbReference>
<dbReference type="InterPro" id="IPR023393">
    <property type="entry name" value="START-like_dom_sf"/>
</dbReference>
<reference evidence="1 2" key="2">
    <citation type="submission" date="2019-09" db="EMBL/GenBank/DDBJ databases">
        <authorList>
            <person name="Jin C."/>
        </authorList>
    </citation>
    <scope>NUCLEOTIDE SEQUENCE [LARGE SCALE GENOMIC DNA]</scope>
    <source>
        <strain evidence="1 2">BN140041</strain>
    </source>
</reference>
<protein>
    <submittedName>
        <fullName evidence="1">SRPBCC family protein</fullName>
    </submittedName>
</protein>
<accession>A0A5B1M1F5</accession>
<evidence type="ECO:0000313" key="1">
    <source>
        <dbReference type="EMBL" id="KAA1426753.1"/>
    </source>
</evidence>